<dbReference type="Proteomes" id="UP001652740">
    <property type="component" value="Unplaced"/>
</dbReference>
<dbReference type="Pfam" id="PF02949">
    <property type="entry name" value="7tm_6"/>
    <property type="match status" value="1"/>
</dbReference>
<dbReference type="InParanoid" id="A0A6J1WNQ3"/>
<protein>
    <recommendedName>
        <fullName evidence="10">Odorant receptor</fullName>
    </recommendedName>
</protein>
<dbReference type="KEGG" id="gmw:113516595"/>
<keyword evidence="4 10" id="KW-0812">Transmembrane</keyword>
<evidence type="ECO:0000256" key="3">
    <source>
        <dbReference type="ARBA" id="ARBA00022606"/>
    </source>
</evidence>
<keyword evidence="6 10" id="KW-1133">Transmembrane helix</keyword>
<evidence type="ECO:0000313" key="12">
    <source>
        <dbReference type="RefSeq" id="XP_026756822.2"/>
    </source>
</evidence>
<comment type="similarity">
    <text evidence="10">Belongs to the insect chemoreceptor superfamily. Heteromeric odorant receptor channel (TC 1.A.69) family.</text>
</comment>
<evidence type="ECO:0000256" key="5">
    <source>
        <dbReference type="ARBA" id="ARBA00022725"/>
    </source>
</evidence>
<dbReference type="InterPro" id="IPR004117">
    <property type="entry name" value="7tm6_olfct_rcpt"/>
</dbReference>
<sequence>MRVKPVFGTGLIVMENTNSKIKAFESFNNTFKYCTYGMVFSNIYPNKTNMKRRLYLYIFIVFCTSPCLISYAYSCRFYIMQQDMFNLTRHLAVGIVIGLYLFKVLYCILNTNKFESILNTVSCDMIDVNEFDDGAKKLYGLFLKKAKLGELIWALLPIILGLQFPVYAGIVMIHENIWKDYPQREMVHEMEITFAKDVKYDSPVFEIIFVISTASCIILIPNFCGLDGSFCIATTHLGFKLKYVGYLVREAFEDCNDSFELHVKMKHATKCHQKALQFYKELQDFYGPWLLGIFIVTSSLIAFNLYQMYIIQRLHPKYVLFAVAAILHMYVPCVYASNVTEFGEDLATELYCAAWERKFDISATKSVIIMLANAQRPLILTGCGIVTYNMQLFITVMKSTYSFYTLITST</sequence>
<evidence type="ECO:0000256" key="1">
    <source>
        <dbReference type="ARBA" id="ARBA00004651"/>
    </source>
</evidence>
<evidence type="ECO:0000256" key="9">
    <source>
        <dbReference type="ARBA" id="ARBA00023224"/>
    </source>
</evidence>
<keyword evidence="9 10" id="KW-0807">Transducer</keyword>
<evidence type="ECO:0000256" key="6">
    <source>
        <dbReference type="ARBA" id="ARBA00022989"/>
    </source>
</evidence>
<dbReference type="RefSeq" id="XP_026756822.2">
    <property type="nucleotide sequence ID" value="XM_026901021.3"/>
</dbReference>
<keyword evidence="7 10" id="KW-0472">Membrane</keyword>
<evidence type="ECO:0000256" key="8">
    <source>
        <dbReference type="ARBA" id="ARBA00023170"/>
    </source>
</evidence>
<comment type="caution">
    <text evidence="10">Lacks conserved residue(s) required for the propagation of feature annotation.</text>
</comment>
<keyword evidence="8 10" id="KW-0675">Receptor</keyword>
<feature type="transmembrane region" description="Helical" evidence="10">
    <location>
        <begin position="151"/>
        <end position="173"/>
    </location>
</feature>
<proteinExistence type="inferred from homology"/>
<dbReference type="PANTHER" id="PTHR21137">
    <property type="entry name" value="ODORANT RECEPTOR"/>
    <property type="match status" value="1"/>
</dbReference>
<feature type="transmembrane region" description="Helical" evidence="10">
    <location>
        <begin position="286"/>
        <end position="306"/>
    </location>
</feature>
<dbReference type="GO" id="GO:0007165">
    <property type="term" value="P:signal transduction"/>
    <property type="evidence" value="ECO:0007669"/>
    <property type="project" value="UniProtKB-KW"/>
</dbReference>
<dbReference type="PANTHER" id="PTHR21137:SF35">
    <property type="entry name" value="ODORANT RECEPTOR 19A-RELATED"/>
    <property type="match status" value="1"/>
</dbReference>
<keyword evidence="2" id="KW-1003">Cell membrane</keyword>
<dbReference type="GO" id="GO:0005886">
    <property type="term" value="C:plasma membrane"/>
    <property type="evidence" value="ECO:0007669"/>
    <property type="project" value="UniProtKB-SubCell"/>
</dbReference>
<name>A0A6J1WNQ3_GALME</name>
<dbReference type="GO" id="GO:0004984">
    <property type="term" value="F:olfactory receptor activity"/>
    <property type="evidence" value="ECO:0007669"/>
    <property type="project" value="InterPro"/>
</dbReference>
<evidence type="ECO:0000256" key="10">
    <source>
        <dbReference type="RuleBase" id="RU351113"/>
    </source>
</evidence>
<dbReference type="GO" id="GO:0005549">
    <property type="term" value="F:odorant binding"/>
    <property type="evidence" value="ECO:0007669"/>
    <property type="project" value="InterPro"/>
</dbReference>
<evidence type="ECO:0000256" key="7">
    <source>
        <dbReference type="ARBA" id="ARBA00023136"/>
    </source>
</evidence>
<feature type="transmembrane region" description="Helical" evidence="10">
    <location>
        <begin position="54"/>
        <end position="79"/>
    </location>
</feature>
<evidence type="ECO:0000256" key="2">
    <source>
        <dbReference type="ARBA" id="ARBA00022475"/>
    </source>
</evidence>
<evidence type="ECO:0000313" key="11">
    <source>
        <dbReference type="Proteomes" id="UP001652740"/>
    </source>
</evidence>
<comment type="subcellular location">
    <subcellularLocation>
        <location evidence="1 10">Cell membrane</location>
        <topology evidence="1 10">Multi-pass membrane protein</topology>
    </subcellularLocation>
</comment>
<feature type="transmembrane region" description="Helical" evidence="10">
    <location>
        <begin position="91"/>
        <end position="109"/>
    </location>
</feature>
<dbReference type="AlphaFoldDB" id="A0A6J1WNQ3"/>
<keyword evidence="5 10" id="KW-0552">Olfaction</keyword>
<feature type="transmembrane region" description="Helical" evidence="10">
    <location>
        <begin position="318"/>
        <end position="337"/>
    </location>
</feature>
<keyword evidence="3 10" id="KW-0716">Sensory transduction</keyword>
<organism evidence="11 12">
    <name type="scientific">Galleria mellonella</name>
    <name type="common">Greater wax moth</name>
    <dbReference type="NCBI Taxonomy" id="7137"/>
    <lineage>
        <taxon>Eukaryota</taxon>
        <taxon>Metazoa</taxon>
        <taxon>Ecdysozoa</taxon>
        <taxon>Arthropoda</taxon>
        <taxon>Hexapoda</taxon>
        <taxon>Insecta</taxon>
        <taxon>Pterygota</taxon>
        <taxon>Neoptera</taxon>
        <taxon>Endopterygota</taxon>
        <taxon>Lepidoptera</taxon>
        <taxon>Glossata</taxon>
        <taxon>Ditrysia</taxon>
        <taxon>Pyraloidea</taxon>
        <taxon>Pyralidae</taxon>
        <taxon>Galleriinae</taxon>
        <taxon>Galleria</taxon>
    </lineage>
</organism>
<evidence type="ECO:0000256" key="4">
    <source>
        <dbReference type="ARBA" id="ARBA00022692"/>
    </source>
</evidence>
<reference evidence="12" key="1">
    <citation type="submission" date="2025-08" db="UniProtKB">
        <authorList>
            <consortium name="RefSeq"/>
        </authorList>
    </citation>
    <scope>IDENTIFICATION</scope>
    <source>
        <tissue evidence="12">Whole larvae</tissue>
    </source>
</reference>
<dbReference type="GeneID" id="113516595"/>
<gene>
    <name evidence="12" type="primary">LOC113516595</name>
</gene>
<accession>A0A6J1WNQ3</accession>
<keyword evidence="11" id="KW-1185">Reference proteome</keyword>